<feature type="chain" id="PRO_5032411867" evidence="2">
    <location>
        <begin position="25"/>
        <end position="127"/>
    </location>
</feature>
<keyword evidence="2" id="KW-0732">Signal</keyword>
<keyword evidence="1" id="KW-0812">Transmembrane</keyword>
<dbReference type="AlphaFoldDB" id="A0A857N9U3"/>
<accession>A0A857N9U3</accession>
<feature type="transmembrane region" description="Helical" evidence="1">
    <location>
        <begin position="100"/>
        <end position="121"/>
    </location>
</feature>
<evidence type="ECO:0000256" key="1">
    <source>
        <dbReference type="SAM" id="Phobius"/>
    </source>
</evidence>
<evidence type="ECO:0000256" key="2">
    <source>
        <dbReference type="SAM" id="SignalP"/>
    </source>
</evidence>
<organism evidence="3 4">
    <name type="scientific">Candidatus Chazhemtobacterium aquaticus</name>
    <dbReference type="NCBI Taxonomy" id="2715735"/>
    <lineage>
        <taxon>Bacteria</taxon>
        <taxon>Candidatus Chazhemtobacteraceae</taxon>
        <taxon>Candidatus Chazhemtobacterium</taxon>
    </lineage>
</organism>
<dbReference type="EMBL" id="CP047901">
    <property type="protein sequence ID" value="QHO63180.1"/>
    <property type="molecule type" value="Genomic_DNA"/>
</dbReference>
<dbReference type="RefSeq" id="WP_161931574.1">
    <property type="nucleotide sequence ID" value="NZ_CP047901.1"/>
</dbReference>
<keyword evidence="1" id="KW-0472">Membrane</keyword>
<feature type="signal peptide" evidence="2">
    <location>
        <begin position="1"/>
        <end position="24"/>
    </location>
</feature>
<dbReference type="KEGG" id="caqa:MICH65_0199"/>
<name>A0A857N9U3_9BACT</name>
<reference evidence="4" key="1">
    <citation type="journal article" date="2020" name="Microorganisms">
        <title>Complete Genome of a Member of a New Bacterial Lineage in the Microgenomates Group Reveals an Unusual Nucleotide Composition Disparity Between Two Strands of DNA and Limited Metabolic Potential.</title>
        <authorList>
            <person name="Kadnikov V.V."/>
            <person name="Mardanov A.V."/>
            <person name="Beletsky A.V."/>
            <person name="Karnachuk O.V."/>
            <person name="Ravin N.V."/>
        </authorList>
    </citation>
    <scope>NUCLEOTIDE SEQUENCE [LARGE SCALE GENOMIC DNA]</scope>
</reference>
<feature type="transmembrane region" description="Helical" evidence="1">
    <location>
        <begin position="56"/>
        <end position="79"/>
    </location>
</feature>
<dbReference type="Pfam" id="PF18895">
    <property type="entry name" value="T4SS_pilin"/>
    <property type="match status" value="1"/>
</dbReference>
<sequence>MKKLYFNLLTLITTSLLFPSSVLAQNPGDLFCNDSSGIATAIGCVSLEPGDFAGDILRFSVGIGGGIALLLLLYGFTLLTMSAGSPDKVNAAKEIITSAIGGLIFVTMATVLMGFIGINILNLPGLN</sequence>
<proteinExistence type="predicted"/>
<evidence type="ECO:0000313" key="4">
    <source>
        <dbReference type="Proteomes" id="UP000463983"/>
    </source>
</evidence>
<gene>
    <name evidence="3" type="ORF">MICH65_0199</name>
</gene>
<protein>
    <submittedName>
        <fullName evidence="3">Uncharacterized protein</fullName>
    </submittedName>
</protein>
<keyword evidence="1" id="KW-1133">Transmembrane helix</keyword>
<dbReference type="Proteomes" id="UP000463983">
    <property type="component" value="Chromosome"/>
</dbReference>
<keyword evidence="4" id="KW-1185">Reference proteome</keyword>
<dbReference type="InterPro" id="IPR043993">
    <property type="entry name" value="T4SS_pilin"/>
</dbReference>
<evidence type="ECO:0000313" key="3">
    <source>
        <dbReference type="EMBL" id="QHO63180.1"/>
    </source>
</evidence>